<protein>
    <recommendedName>
        <fullName evidence="19">Gypsy retrotransposon integrase-like protein 1</fullName>
        <ecNumber evidence="3">3.1.26.4</ecNumber>
    </recommendedName>
</protein>
<dbReference type="InterPro" id="IPR041577">
    <property type="entry name" value="RT_RNaseH_2"/>
</dbReference>
<dbReference type="SUPFAM" id="SSF54160">
    <property type="entry name" value="Chromo domain-like"/>
    <property type="match status" value="1"/>
</dbReference>
<feature type="transmembrane region" description="Helical" evidence="22">
    <location>
        <begin position="12"/>
        <end position="32"/>
    </location>
</feature>
<dbReference type="InterPro" id="IPR023780">
    <property type="entry name" value="Chromo_domain"/>
</dbReference>
<dbReference type="PROSITE" id="PS50878">
    <property type="entry name" value="RT_POL"/>
    <property type="match status" value="1"/>
</dbReference>
<evidence type="ECO:0000313" key="28">
    <source>
        <dbReference type="Proteomes" id="UP000694427"/>
    </source>
</evidence>
<keyword evidence="16" id="KW-0238">DNA-binding</keyword>
<dbReference type="InterPro" id="IPR012337">
    <property type="entry name" value="RNaseH-like_sf"/>
</dbReference>
<dbReference type="GO" id="GO:0003677">
    <property type="term" value="F:DNA binding"/>
    <property type="evidence" value="ECO:0007669"/>
    <property type="project" value="UniProtKB-KW"/>
</dbReference>
<dbReference type="InterPro" id="IPR043502">
    <property type="entry name" value="DNA/RNA_pol_sf"/>
</dbReference>
<feature type="domain" description="Chromo" evidence="23">
    <location>
        <begin position="1424"/>
        <end position="1482"/>
    </location>
</feature>
<dbReference type="GO" id="GO:0003964">
    <property type="term" value="F:RNA-directed DNA polymerase activity"/>
    <property type="evidence" value="ECO:0007669"/>
    <property type="project" value="UniProtKB-KW"/>
</dbReference>
<keyword evidence="22" id="KW-1133">Transmembrane helix</keyword>
<evidence type="ECO:0000256" key="8">
    <source>
        <dbReference type="ARBA" id="ARBA00022723"/>
    </source>
</evidence>
<feature type="domain" description="Integrase catalytic" evidence="26">
    <location>
        <begin position="1122"/>
        <end position="1281"/>
    </location>
</feature>
<dbReference type="PROSITE" id="PS50994">
    <property type="entry name" value="INTEGRASE"/>
    <property type="match status" value="1"/>
</dbReference>
<dbReference type="InterPro" id="IPR056924">
    <property type="entry name" value="SH3_Tf2-1"/>
</dbReference>
<dbReference type="GO" id="GO:0006508">
    <property type="term" value="P:proteolysis"/>
    <property type="evidence" value="ECO:0007669"/>
    <property type="project" value="UniProtKB-KW"/>
</dbReference>
<dbReference type="GO" id="GO:0006310">
    <property type="term" value="P:DNA recombination"/>
    <property type="evidence" value="ECO:0007669"/>
    <property type="project" value="UniProtKB-KW"/>
</dbReference>
<keyword evidence="9" id="KW-0064">Aspartyl protease</keyword>
<comment type="similarity">
    <text evidence="2">Belongs to the beta type-B retroviral polymerase family. HERV class-II K(HML-2) pol subfamily.</text>
</comment>
<dbReference type="InterPro" id="IPR036397">
    <property type="entry name" value="RNaseH_sf"/>
</dbReference>
<dbReference type="Gene3D" id="3.10.10.10">
    <property type="entry name" value="HIV Type 1 Reverse Transcriptase, subunit A, domain 1"/>
    <property type="match status" value="1"/>
</dbReference>
<evidence type="ECO:0000259" key="26">
    <source>
        <dbReference type="PROSITE" id="PS50994"/>
    </source>
</evidence>
<keyword evidence="20" id="KW-0862">Zinc</keyword>
<evidence type="ECO:0000256" key="7">
    <source>
        <dbReference type="ARBA" id="ARBA00022722"/>
    </source>
</evidence>
<dbReference type="CDD" id="cd01647">
    <property type="entry name" value="RT_LTR"/>
    <property type="match status" value="1"/>
</dbReference>
<dbReference type="Gene3D" id="3.30.420.10">
    <property type="entry name" value="Ribonuclease H-like superfamily/Ribonuclease H"/>
    <property type="match status" value="1"/>
</dbReference>
<feature type="compositionally biased region" description="Polar residues" evidence="21">
    <location>
        <begin position="1499"/>
        <end position="1509"/>
    </location>
</feature>
<reference evidence="27" key="1">
    <citation type="submission" date="2025-08" db="UniProtKB">
        <authorList>
            <consortium name="Ensembl"/>
        </authorList>
    </citation>
    <scope>IDENTIFICATION</scope>
</reference>
<dbReference type="Pfam" id="PF24626">
    <property type="entry name" value="SH3_Tf2-1"/>
    <property type="match status" value="1"/>
</dbReference>
<dbReference type="InterPro" id="IPR050951">
    <property type="entry name" value="Retrovirus_Pol_polyprotein"/>
</dbReference>
<dbReference type="GO" id="GO:0015074">
    <property type="term" value="P:DNA integration"/>
    <property type="evidence" value="ECO:0007669"/>
    <property type="project" value="UniProtKB-KW"/>
</dbReference>
<evidence type="ECO:0000256" key="12">
    <source>
        <dbReference type="ARBA" id="ARBA00022842"/>
    </source>
</evidence>
<dbReference type="InterPro" id="IPR001584">
    <property type="entry name" value="Integrase_cat-core"/>
</dbReference>
<evidence type="ECO:0000256" key="2">
    <source>
        <dbReference type="ARBA" id="ARBA00010879"/>
    </source>
</evidence>
<evidence type="ECO:0000256" key="14">
    <source>
        <dbReference type="ARBA" id="ARBA00022918"/>
    </source>
</evidence>
<feature type="region of interest" description="Disordered" evidence="21">
    <location>
        <begin position="1468"/>
        <end position="1519"/>
    </location>
</feature>
<dbReference type="Pfam" id="PF00385">
    <property type="entry name" value="Chromo"/>
    <property type="match status" value="1"/>
</dbReference>
<dbReference type="CDD" id="cd09274">
    <property type="entry name" value="RNase_HI_RT_Ty3"/>
    <property type="match status" value="1"/>
</dbReference>
<dbReference type="SUPFAM" id="SSF57756">
    <property type="entry name" value="Retrovirus zinc finger-like domains"/>
    <property type="match status" value="1"/>
</dbReference>
<organism evidence="27 28">
    <name type="scientific">Cyprinus carpio</name>
    <name type="common">Common carp</name>
    <dbReference type="NCBI Taxonomy" id="7962"/>
    <lineage>
        <taxon>Eukaryota</taxon>
        <taxon>Metazoa</taxon>
        <taxon>Chordata</taxon>
        <taxon>Craniata</taxon>
        <taxon>Vertebrata</taxon>
        <taxon>Euteleostomi</taxon>
        <taxon>Actinopterygii</taxon>
        <taxon>Neopterygii</taxon>
        <taxon>Teleostei</taxon>
        <taxon>Ostariophysi</taxon>
        <taxon>Cypriniformes</taxon>
        <taxon>Cyprinidae</taxon>
        <taxon>Cyprininae</taxon>
        <taxon>Cyprinus</taxon>
    </lineage>
</organism>
<evidence type="ECO:0000256" key="1">
    <source>
        <dbReference type="ARBA" id="ARBA00004123"/>
    </source>
</evidence>
<keyword evidence="5" id="KW-0808">Transferase</keyword>
<evidence type="ECO:0000256" key="5">
    <source>
        <dbReference type="ARBA" id="ARBA00022679"/>
    </source>
</evidence>
<dbReference type="GO" id="GO:0005634">
    <property type="term" value="C:nucleus"/>
    <property type="evidence" value="ECO:0007669"/>
    <property type="project" value="UniProtKB-SubCell"/>
</dbReference>
<keyword evidence="7" id="KW-0540">Nuclease</keyword>
<dbReference type="InterPro" id="IPR000477">
    <property type="entry name" value="RT_dom"/>
</dbReference>
<keyword evidence="18" id="KW-0511">Multifunctional enzyme</keyword>
<dbReference type="InterPro" id="IPR036875">
    <property type="entry name" value="Znf_CCHC_sf"/>
</dbReference>
<dbReference type="InterPro" id="IPR000953">
    <property type="entry name" value="Chromo/chromo_shadow_dom"/>
</dbReference>
<evidence type="ECO:0000256" key="11">
    <source>
        <dbReference type="ARBA" id="ARBA00022801"/>
    </source>
</evidence>
<keyword evidence="11" id="KW-0378">Hydrolase</keyword>
<dbReference type="FunFam" id="3.30.70.270:FF:000020">
    <property type="entry name" value="Transposon Tf2-6 polyprotein-like Protein"/>
    <property type="match status" value="1"/>
</dbReference>
<dbReference type="FunFam" id="1.10.340.70:FF:000001">
    <property type="entry name" value="Retrovirus-related Pol polyprotein from transposon gypsy-like Protein"/>
    <property type="match status" value="1"/>
</dbReference>
<evidence type="ECO:0000256" key="18">
    <source>
        <dbReference type="ARBA" id="ARBA00023268"/>
    </source>
</evidence>
<dbReference type="Gene3D" id="2.40.50.40">
    <property type="match status" value="1"/>
</dbReference>
<dbReference type="PANTHER" id="PTHR37984">
    <property type="entry name" value="PROTEIN CBG26694"/>
    <property type="match status" value="1"/>
</dbReference>
<evidence type="ECO:0000256" key="4">
    <source>
        <dbReference type="ARBA" id="ARBA00022670"/>
    </source>
</evidence>
<evidence type="ECO:0000259" key="25">
    <source>
        <dbReference type="PROSITE" id="PS50878"/>
    </source>
</evidence>
<keyword evidence="6" id="KW-0548">Nucleotidyltransferase</keyword>
<evidence type="ECO:0000259" key="24">
    <source>
        <dbReference type="PROSITE" id="PS50158"/>
    </source>
</evidence>
<dbReference type="InterPro" id="IPR016197">
    <property type="entry name" value="Chromo-like_dom_sf"/>
</dbReference>
<keyword evidence="15" id="KW-0239">DNA-directed DNA polymerase</keyword>
<dbReference type="Proteomes" id="UP000694427">
    <property type="component" value="Unplaced"/>
</dbReference>
<reference evidence="27" key="2">
    <citation type="submission" date="2025-09" db="UniProtKB">
        <authorList>
            <consortium name="Ensembl"/>
        </authorList>
    </citation>
    <scope>IDENTIFICATION</scope>
</reference>
<evidence type="ECO:0000256" key="16">
    <source>
        <dbReference type="ARBA" id="ARBA00023125"/>
    </source>
</evidence>
<dbReference type="FunFam" id="3.30.420.10:FF:000032">
    <property type="entry name" value="Retrovirus-related Pol polyprotein from transposon 297-like Protein"/>
    <property type="match status" value="1"/>
</dbReference>
<feature type="domain" description="CCHC-type" evidence="24">
    <location>
        <begin position="359"/>
        <end position="374"/>
    </location>
</feature>
<dbReference type="Pfam" id="PF03732">
    <property type="entry name" value="Retrotrans_gag"/>
    <property type="match status" value="1"/>
</dbReference>
<proteinExistence type="inferred from homology"/>
<dbReference type="PROSITE" id="PS50158">
    <property type="entry name" value="ZF_CCHC"/>
    <property type="match status" value="1"/>
</dbReference>
<evidence type="ECO:0000256" key="13">
    <source>
        <dbReference type="ARBA" id="ARBA00022908"/>
    </source>
</evidence>
<keyword evidence="8" id="KW-0479">Metal-binding</keyword>
<dbReference type="SUPFAM" id="SSF53098">
    <property type="entry name" value="Ribonuclease H-like"/>
    <property type="match status" value="1"/>
</dbReference>
<dbReference type="Gene3D" id="2.40.70.10">
    <property type="entry name" value="Acid Proteases"/>
    <property type="match status" value="1"/>
</dbReference>
<dbReference type="InterPro" id="IPR041588">
    <property type="entry name" value="Integrase_H2C2"/>
</dbReference>
<dbReference type="Ensembl" id="ENSCCRT00010022399.1">
    <property type="protein sequence ID" value="ENSCCRP00010020465.1"/>
    <property type="gene ID" value="ENSCCRG00010008870.1"/>
</dbReference>
<evidence type="ECO:0000256" key="22">
    <source>
        <dbReference type="SAM" id="Phobius"/>
    </source>
</evidence>
<evidence type="ECO:0000313" key="27">
    <source>
        <dbReference type="Ensembl" id="ENSCCRP00010020465.1"/>
    </source>
</evidence>
<evidence type="ECO:0000256" key="10">
    <source>
        <dbReference type="ARBA" id="ARBA00022759"/>
    </source>
</evidence>
<evidence type="ECO:0000256" key="3">
    <source>
        <dbReference type="ARBA" id="ARBA00012180"/>
    </source>
</evidence>
<evidence type="ECO:0000256" key="15">
    <source>
        <dbReference type="ARBA" id="ARBA00022932"/>
    </source>
</evidence>
<evidence type="ECO:0000259" key="23">
    <source>
        <dbReference type="PROSITE" id="PS50013"/>
    </source>
</evidence>
<dbReference type="SMART" id="SM00298">
    <property type="entry name" value="CHROMO"/>
    <property type="match status" value="1"/>
</dbReference>
<evidence type="ECO:0000256" key="20">
    <source>
        <dbReference type="PROSITE-ProRule" id="PRU00047"/>
    </source>
</evidence>
<evidence type="ECO:0000256" key="19">
    <source>
        <dbReference type="ARBA" id="ARBA00039658"/>
    </source>
</evidence>
<keyword evidence="17" id="KW-0233">DNA recombination</keyword>
<feature type="region of interest" description="Disordered" evidence="21">
    <location>
        <begin position="1398"/>
        <end position="1418"/>
    </location>
</feature>
<dbReference type="EC" id="3.1.26.4" evidence="3"/>
<dbReference type="SUPFAM" id="SSF56672">
    <property type="entry name" value="DNA/RNA polymerases"/>
    <property type="match status" value="1"/>
</dbReference>
<dbReference type="Pfam" id="PF17921">
    <property type="entry name" value="Integrase_H2C2"/>
    <property type="match status" value="1"/>
</dbReference>
<dbReference type="InterPro" id="IPR043128">
    <property type="entry name" value="Rev_trsase/Diguanyl_cyclase"/>
</dbReference>
<comment type="subcellular location">
    <subcellularLocation>
        <location evidence="1">Nucleus</location>
    </subcellularLocation>
</comment>
<evidence type="ECO:0000256" key="21">
    <source>
        <dbReference type="SAM" id="MobiDB-lite"/>
    </source>
</evidence>
<sequence length="1519" mass="172368">MLRSIASLPCLYQAYFIVTDCLLVYVFCLPLTSSFGLPIWMCLLSRLPLLFVTLCLLIDHDICSPFASVCAVVLNKTLHMDSNPQPRQSSLQNTSPDQNPAELTQLQAAFAYQNEMIKEFQGQLSSLQATNEHLTRYIQSLPPTRPDPVRFSLPDKFDGSLEKCRGFLRQCTIYFDSQPEAFLRDSTKCSFTMSLLTGRALEWASAVWDQNDCIRTSFDYFAKQIREVFEYPAGGRDVSVQLLQLRQGNRTAADYAVEFRTLAAQSGWNEVALKPVFKQGLNQTLQAELACKDVSSDLHQLISMAIKIDNLLRNNPPSLLATSMSTPATNYQETAEPMQIGFTKVSVEEKERRRINRLCFYCGQSGHQCRSCPNKPSQIKVSTSLTTMLTSCFTLLLTINHANSAHCVPALIDSGSALNLIHHDLVHKLNIPVIQCIPPINITAINSQPIGGGITHQTVPITVKIGLFHSETMSLYVTSTPQHPVVLGNPWLTIHDPQISWSSKELTKWSPYCNSHCLQLPLRLPCLTTSIESPASNKSVVIPPEYSDYNEVFSKTKATQLPPHRPWDCAIELLPYTAPPKSKVYPLTIPETQAMEKYIEEALASGFIRPSTSPAASGFFFVEKKDGGLRPCIDYRGLNTVTVKNRYPLPLVPPALEQLREATIFTKLDLRSAYNLIRIREGDEWKTAFITTRGHYEYTVMPYGLANAPSVFQSFINEIFRDILNHYVIAYIDDILIYSKTREQHIHHVGNVLSRLLANNLYVKAEKCEFHVSSTTFLGYKISHKGVEMDNGKVEAVTEWPRPTTLKELQRFLGFANFYRRFIRNYSSIAAPLTSLLKGKPKKLSWTQSAQTAFETLKTSFTTAPILKHPDPELPFIVEVDASDFGIGAVLSQRHGNPGKVFPCAFFSRKLTTAEKNYDVGNKELLSIKAALAEWRHWLEGARYPFQVITDHKNLEYIKGAKRLNPRQARWSLFFTRFQFTVTYRPGSKNGKADALSRRFDSNETSCCQGPILPPSVIVAPIRWDIMEELQRERQTEPTPPDCPPDRHYVPGSLRQRIIQWVHTSLSSGHPGIQRTVEMVRNSFWWPNLFNDVSLYVKSCSVCAQSKTPRELPAGLLEPLPIPQRPWSHLAVDFVTDLPSSNGYTTILVIIDRFSKSCRLIPLRGLPTAMETAQALFHHVFRVYGIPEDIVSDRGSQFTSRVWQAFCKQLDINVSLTSGYHPQANGQVERLNQELGRYLRSYCSREQQRWSDFLPWAEYAQNSLTHSSTGLTPFKCVLGYQPPMFPWSGEPSEVPAVDDWVRRSERVWDSAHVRLQRAIRAQRIKADRRRRPHPNYQPGQKVWLSTRDLRLRLPSRKLSPRYVGPFRILRRINPVTYRLELPAHYRISPSFHVSLLKPVHPASGPTTEEREPPPPLDIDGAQAYLVKEILDSRRHGGRLQYLVDWEGYGPEERSWVAAKDILDPSLTQEFHQAHPNRPAPRPRGRPRRTPGGVHRGRDSVTSASAIHSSNRQREPSPEY</sequence>
<dbReference type="PANTHER" id="PTHR37984:SF5">
    <property type="entry name" value="PROTEIN NYNRIN-LIKE"/>
    <property type="match status" value="1"/>
</dbReference>
<dbReference type="FunFam" id="3.10.20.370:FF:000003">
    <property type="entry name" value="Transposon Tf2-6 polyprotein"/>
    <property type="match status" value="1"/>
</dbReference>
<keyword evidence="13" id="KW-0229">DNA integration</keyword>
<dbReference type="Gene3D" id="3.30.70.270">
    <property type="match status" value="2"/>
</dbReference>
<dbReference type="InterPro" id="IPR005162">
    <property type="entry name" value="Retrotrans_gag_dom"/>
</dbReference>
<feature type="domain" description="Reverse transcriptase" evidence="25">
    <location>
        <begin position="603"/>
        <end position="782"/>
    </location>
</feature>
<keyword evidence="14" id="KW-0695">RNA-directed DNA polymerase</keyword>
<accession>A0A8C1IPJ6</accession>
<evidence type="ECO:0000256" key="17">
    <source>
        <dbReference type="ARBA" id="ARBA00023172"/>
    </source>
</evidence>
<dbReference type="Gene3D" id="4.10.60.10">
    <property type="entry name" value="Zinc finger, CCHC-type"/>
    <property type="match status" value="1"/>
</dbReference>
<evidence type="ECO:0000256" key="9">
    <source>
        <dbReference type="ARBA" id="ARBA00022750"/>
    </source>
</evidence>
<dbReference type="Pfam" id="PF17919">
    <property type="entry name" value="RT_RNaseH_2"/>
    <property type="match status" value="1"/>
</dbReference>
<keyword evidence="4" id="KW-0645">Protease</keyword>
<dbReference type="GO" id="GO:0003887">
    <property type="term" value="F:DNA-directed DNA polymerase activity"/>
    <property type="evidence" value="ECO:0007669"/>
    <property type="project" value="UniProtKB-KW"/>
</dbReference>
<dbReference type="Pfam" id="PF00078">
    <property type="entry name" value="RVT_1"/>
    <property type="match status" value="1"/>
</dbReference>
<dbReference type="GO" id="GO:0004523">
    <property type="term" value="F:RNA-DNA hybrid ribonuclease activity"/>
    <property type="evidence" value="ECO:0007669"/>
    <property type="project" value="UniProtKB-EC"/>
</dbReference>
<dbReference type="Pfam" id="PF00665">
    <property type="entry name" value="rve"/>
    <property type="match status" value="1"/>
</dbReference>
<keyword evidence="22" id="KW-0812">Transmembrane</keyword>
<name>A0A8C1IPJ6_CYPCA</name>
<dbReference type="Gene3D" id="1.10.340.70">
    <property type="match status" value="1"/>
</dbReference>
<dbReference type="PROSITE" id="PS50013">
    <property type="entry name" value="CHROMO_2"/>
    <property type="match status" value="1"/>
</dbReference>
<evidence type="ECO:0000256" key="6">
    <source>
        <dbReference type="ARBA" id="ARBA00022695"/>
    </source>
</evidence>
<keyword evidence="10" id="KW-0255">Endonuclease</keyword>
<dbReference type="Gene3D" id="3.10.20.370">
    <property type="match status" value="1"/>
</dbReference>
<keyword evidence="22" id="KW-0472">Membrane</keyword>
<keyword evidence="12" id="KW-0460">Magnesium</keyword>
<dbReference type="CDD" id="cd00303">
    <property type="entry name" value="retropepsin_like"/>
    <property type="match status" value="1"/>
</dbReference>
<dbReference type="GO" id="GO:0004190">
    <property type="term" value="F:aspartic-type endopeptidase activity"/>
    <property type="evidence" value="ECO:0007669"/>
    <property type="project" value="UniProtKB-KW"/>
</dbReference>
<keyword evidence="28" id="KW-1185">Reference proteome</keyword>
<dbReference type="SUPFAM" id="SSF50630">
    <property type="entry name" value="Acid proteases"/>
    <property type="match status" value="1"/>
</dbReference>
<dbReference type="InterPro" id="IPR001878">
    <property type="entry name" value="Znf_CCHC"/>
</dbReference>
<keyword evidence="20" id="KW-0863">Zinc-finger</keyword>
<dbReference type="GO" id="GO:0008270">
    <property type="term" value="F:zinc ion binding"/>
    <property type="evidence" value="ECO:0007669"/>
    <property type="project" value="UniProtKB-KW"/>
</dbReference>
<dbReference type="InterPro" id="IPR021109">
    <property type="entry name" value="Peptidase_aspartic_dom_sf"/>
</dbReference>